<dbReference type="GO" id="GO:0008270">
    <property type="term" value="F:zinc ion binding"/>
    <property type="evidence" value="ECO:0007669"/>
    <property type="project" value="UniProtKB-KW"/>
</dbReference>
<dbReference type="FunFam" id="3.30.160.60:FF:002343">
    <property type="entry name" value="Zinc finger protein 33A"/>
    <property type="match status" value="1"/>
</dbReference>
<dbReference type="InterPro" id="IPR036236">
    <property type="entry name" value="Znf_C2H2_sf"/>
</dbReference>
<dbReference type="FunFam" id="3.30.160.60:FF:000666">
    <property type="entry name" value="RB-associated KRAB zinc finger protein-like"/>
    <property type="match status" value="1"/>
</dbReference>
<keyword evidence="14" id="KW-1185">Reference proteome</keyword>
<evidence type="ECO:0000259" key="12">
    <source>
        <dbReference type="PROSITE" id="PS50157"/>
    </source>
</evidence>
<accession>A0AAV8XY30</accession>
<evidence type="ECO:0000256" key="2">
    <source>
        <dbReference type="ARBA" id="ARBA00006991"/>
    </source>
</evidence>
<keyword evidence="8" id="KW-0238">DNA-binding</keyword>
<evidence type="ECO:0000256" key="11">
    <source>
        <dbReference type="PROSITE-ProRule" id="PRU00042"/>
    </source>
</evidence>
<evidence type="ECO:0000256" key="5">
    <source>
        <dbReference type="ARBA" id="ARBA00022771"/>
    </source>
</evidence>
<dbReference type="PROSITE" id="PS00028">
    <property type="entry name" value="ZINC_FINGER_C2H2_1"/>
    <property type="match status" value="3"/>
</dbReference>
<gene>
    <name evidence="13" type="ORF">NQ318_019424</name>
</gene>
<organism evidence="13 14">
    <name type="scientific">Aromia moschata</name>
    <dbReference type="NCBI Taxonomy" id="1265417"/>
    <lineage>
        <taxon>Eukaryota</taxon>
        <taxon>Metazoa</taxon>
        <taxon>Ecdysozoa</taxon>
        <taxon>Arthropoda</taxon>
        <taxon>Hexapoda</taxon>
        <taxon>Insecta</taxon>
        <taxon>Pterygota</taxon>
        <taxon>Neoptera</taxon>
        <taxon>Endopterygota</taxon>
        <taxon>Coleoptera</taxon>
        <taxon>Polyphaga</taxon>
        <taxon>Cucujiformia</taxon>
        <taxon>Chrysomeloidea</taxon>
        <taxon>Cerambycidae</taxon>
        <taxon>Cerambycinae</taxon>
        <taxon>Callichromatini</taxon>
        <taxon>Aromia</taxon>
    </lineage>
</organism>
<dbReference type="Pfam" id="PF13465">
    <property type="entry name" value="zf-H2C2_2"/>
    <property type="match status" value="1"/>
</dbReference>
<dbReference type="Proteomes" id="UP001162162">
    <property type="component" value="Unassembled WGS sequence"/>
</dbReference>
<dbReference type="EMBL" id="JAPWTK010000267">
    <property type="protein sequence ID" value="KAJ8944086.1"/>
    <property type="molecule type" value="Genomic_DNA"/>
</dbReference>
<evidence type="ECO:0000256" key="1">
    <source>
        <dbReference type="ARBA" id="ARBA00004123"/>
    </source>
</evidence>
<dbReference type="PROSITE" id="PS50157">
    <property type="entry name" value="ZINC_FINGER_C2H2_2"/>
    <property type="match status" value="3"/>
</dbReference>
<dbReference type="GO" id="GO:0000978">
    <property type="term" value="F:RNA polymerase II cis-regulatory region sequence-specific DNA binding"/>
    <property type="evidence" value="ECO:0007669"/>
    <property type="project" value="TreeGrafter"/>
</dbReference>
<evidence type="ECO:0000256" key="9">
    <source>
        <dbReference type="ARBA" id="ARBA00023163"/>
    </source>
</evidence>
<dbReference type="PANTHER" id="PTHR23235">
    <property type="entry name" value="KRUEPPEL-LIKE TRANSCRIPTION FACTOR"/>
    <property type="match status" value="1"/>
</dbReference>
<keyword evidence="6" id="KW-0862">Zinc</keyword>
<keyword evidence="7" id="KW-0805">Transcription regulation</keyword>
<keyword evidence="5 11" id="KW-0863">Zinc-finger</keyword>
<comment type="subcellular location">
    <subcellularLocation>
        <location evidence="1">Nucleus</location>
    </subcellularLocation>
</comment>
<feature type="domain" description="C2H2-type" evidence="12">
    <location>
        <begin position="49"/>
        <end position="76"/>
    </location>
</feature>
<keyword evidence="4" id="KW-0677">Repeat</keyword>
<name>A0AAV8XY30_9CUCU</name>
<dbReference type="InterPro" id="IPR013087">
    <property type="entry name" value="Znf_C2H2_type"/>
</dbReference>
<dbReference type="Gene3D" id="3.30.160.60">
    <property type="entry name" value="Classic Zinc Finger"/>
    <property type="match status" value="3"/>
</dbReference>
<evidence type="ECO:0000313" key="14">
    <source>
        <dbReference type="Proteomes" id="UP001162162"/>
    </source>
</evidence>
<feature type="domain" description="C2H2-type" evidence="12">
    <location>
        <begin position="77"/>
        <end position="104"/>
    </location>
</feature>
<evidence type="ECO:0000256" key="8">
    <source>
        <dbReference type="ARBA" id="ARBA00023125"/>
    </source>
</evidence>
<reference evidence="13" key="1">
    <citation type="journal article" date="2023" name="Insect Mol. Biol.">
        <title>Genome sequencing provides insights into the evolution of gene families encoding plant cell wall-degrading enzymes in longhorned beetles.</title>
        <authorList>
            <person name="Shin N.R."/>
            <person name="Okamura Y."/>
            <person name="Kirsch R."/>
            <person name="Pauchet Y."/>
        </authorList>
    </citation>
    <scope>NUCLEOTIDE SEQUENCE</scope>
    <source>
        <strain evidence="13">AMC_N1</strain>
    </source>
</reference>
<dbReference type="FunFam" id="3.30.160.60:FF:000875">
    <property type="entry name" value="zinc finger protein 236 isoform X7"/>
    <property type="match status" value="1"/>
</dbReference>
<evidence type="ECO:0000256" key="6">
    <source>
        <dbReference type="ARBA" id="ARBA00022833"/>
    </source>
</evidence>
<dbReference type="Pfam" id="PF00096">
    <property type="entry name" value="zf-C2H2"/>
    <property type="match status" value="1"/>
</dbReference>
<proteinExistence type="inferred from homology"/>
<sequence>MYKGEVCLQAHIERHAGLKPFACNECGRKFSLRNSLNRHKMIHSGVKPYKCEVCEKRFSQSGILARHMRIHSGEKPYPCPACPKEFAYKHHLQGHVRSHHKDVDVEGTPNAADNFSEGKFEVNDDARGRTDLAGCVSTS</sequence>
<dbReference type="SUPFAM" id="SSF57667">
    <property type="entry name" value="beta-beta-alpha zinc fingers"/>
    <property type="match status" value="2"/>
</dbReference>
<evidence type="ECO:0000256" key="10">
    <source>
        <dbReference type="ARBA" id="ARBA00023242"/>
    </source>
</evidence>
<keyword evidence="10" id="KW-0539">Nucleus</keyword>
<comment type="similarity">
    <text evidence="2">Belongs to the krueppel C2H2-type zinc-finger protein family.</text>
</comment>
<keyword evidence="9" id="KW-0804">Transcription</keyword>
<dbReference type="AlphaFoldDB" id="A0AAV8XY30"/>
<dbReference type="GO" id="GO:0005654">
    <property type="term" value="C:nucleoplasm"/>
    <property type="evidence" value="ECO:0007669"/>
    <property type="project" value="UniProtKB-ARBA"/>
</dbReference>
<evidence type="ECO:0000313" key="13">
    <source>
        <dbReference type="EMBL" id="KAJ8944086.1"/>
    </source>
</evidence>
<dbReference type="SMART" id="SM00355">
    <property type="entry name" value="ZnF_C2H2"/>
    <property type="match status" value="3"/>
</dbReference>
<dbReference type="GO" id="GO:0000981">
    <property type="term" value="F:DNA-binding transcription factor activity, RNA polymerase II-specific"/>
    <property type="evidence" value="ECO:0007669"/>
    <property type="project" value="TreeGrafter"/>
</dbReference>
<dbReference type="PANTHER" id="PTHR23235:SF142">
    <property type="entry name" value="ZINC FINGER PROTEIN 384"/>
    <property type="match status" value="1"/>
</dbReference>
<evidence type="ECO:0000256" key="4">
    <source>
        <dbReference type="ARBA" id="ARBA00022737"/>
    </source>
</evidence>
<comment type="caution">
    <text evidence="13">The sequence shown here is derived from an EMBL/GenBank/DDBJ whole genome shotgun (WGS) entry which is preliminary data.</text>
</comment>
<protein>
    <recommendedName>
        <fullName evidence="12">C2H2-type domain-containing protein</fullName>
    </recommendedName>
</protein>
<evidence type="ECO:0000256" key="7">
    <source>
        <dbReference type="ARBA" id="ARBA00023015"/>
    </source>
</evidence>
<feature type="domain" description="C2H2-type" evidence="12">
    <location>
        <begin position="21"/>
        <end position="48"/>
    </location>
</feature>
<evidence type="ECO:0000256" key="3">
    <source>
        <dbReference type="ARBA" id="ARBA00022723"/>
    </source>
</evidence>
<keyword evidence="3" id="KW-0479">Metal-binding</keyword>